<dbReference type="KEGG" id="cot:CORT_0G00860"/>
<dbReference type="GO" id="GO:0031932">
    <property type="term" value="C:TORC2 complex"/>
    <property type="evidence" value="ECO:0007669"/>
    <property type="project" value="InterPro"/>
</dbReference>
<dbReference type="AlphaFoldDB" id="H8X9V7"/>
<dbReference type="PANTHER" id="PTHR13335:SF1">
    <property type="entry name" value="TARGET OF RAPAMYCIN COMPLEX 2 SUBUNIT MAPKAP1"/>
    <property type="match status" value="1"/>
</dbReference>
<dbReference type="Pfam" id="PF16979">
    <property type="entry name" value="SIN1_PH"/>
    <property type="match status" value="1"/>
</dbReference>
<feature type="domain" description="SIN1-type PH" evidence="4">
    <location>
        <begin position="778"/>
        <end position="911"/>
    </location>
</feature>
<feature type="compositionally biased region" description="Basic residues" evidence="2">
    <location>
        <begin position="89"/>
        <end position="99"/>
    </location>
</feature>
<dbReference type="RefSeq" id="XP_003870901.1">
    <property type="nucleotide sequence ID" value="XM_003870852.1"/>
</dbReference>
<dbReference type="GO" id="GO:0005546">
    <property type="term" value="F:phosphatidylinositol-4,5-bisphosphate binding"/>
    <property type="evidence" value="ECO:0007669"/>
    <property type="project" value="TreeGrafter"/>
</dbReference>
<dbReference type="Gene3D" id="2.30.29.30">
    <property type="entry name" value="Pleckstrin-homology domain (PH domain)/Phosphotyrosine-binding domain (PTB)"/>
    <property type="match status" value="1"/>
</dbReference>
<dbReference type="OrthoDB" id="241990at2759"/>
<dbReference type="GO" id="GO:0038203">
    <property type="term" value="P:TORC2 signaling"/>
    <property type="evidence" value="ECO:0007669"/>
    <property type="project" value="TreeGrafter"/>
</dbReference>
<reference evidence="5 6" key="1">
    <citation type="journal article" date="2012" name="PLoS ONE">
        <title>Sequence and analysis of the genome of the pathogenic yeast Candida orthopsilosis.</title>
        <authorList>
            <person name="Riccombeni A."/>
            <person name="Vidanes G."/>
            <person name="Proux-Wera E."/>
            <person name="Wolfe K.H."/>
            <person name="Butler G."/>
        </authorList>
    </citation>
    <scope>NUCLEOTIDE SEQUENCE [LARGE SCALE GENOMIC DNA]</scope>
    <source>
        <strain evidence="5 6">Co 90-125</strain>
    </source>
</reference>
<dbReference type="Pfam" id="PF16978">
    <property type="entry name" value="CRIM"/>
    <property type="match status" value="1"/>
</dbReference>
<organism evidence="5 6">
    <name type="scientific">Candida orthopsilosis (strain 90-125)</name>
    <name type="common">Yeast</name>
    <dbReference type="NCBI Taxonomy" id="1136231"/>
    <lineage>
        <taxon>Eukaryota</taxon>
        <taxon>Fungi</taxon>
        <taxon>Dikarya</taxon>
        <taxon>Ascomycota</taxon>
        <taxon>Saccharomycotina</taxon>
        <taxon>Pichiomycetes</taxon>
        <taxon>Debaryomycetaceae</taxon>
        <taxon>Candida/Lodderomyces clade</taxon>
        <taxon>Candida</taxon>
    </lineage>
</organism>
<dbReference type="InterPro" id="IPR031567">
    <property type="entry name" value="CRIM_dom"/>
</dbReference>
<evidence type="ECO:0000256" key="2">
    <source>
        <dbReference type="SAM" id="MobiDB-lite"/>
    </source>
</evidence>
<dbReference type="eggNOG" id="KOG3739">
    <property type="taxonomic scope" value="Eukaryota"/>
</dbReference>
<feature type="region of interest" description="Disordered" evidence="2">
    <location>
        <begin position="718"/>
        <end position="738"/>
    </location>
</feature>
<keyword evidence="6" id="KW-1185">Reference proteome</keyword>
<feature type="compositionally biased region" description="Polar residues" evidence="2">
    <location>
        <begin position="230"/>
        <end position="254"/>
    </location>
</feature>
<dbReference type="GO" id="GO:0005886">
    <property type="term" value="C:plasma membrane"/>
    <property type="evidence" value="ECO:0007669"/>
    <property type="project" value="TreeGrafter"/>
</dbReference>
<comment type="similarity">
    <text evidence="1">Belongs to the SIN1 family.</text>
</comment>
<dbReference type="PANTHER" id="PTHR13335">
    <property type="entry name" value="TARGET OF RAPAMYCIN COMPLEX 2 SUBUNIT MAPKAP1"/>
    <property type="match status" value="1"/>
</dbReference>
<feature type="domain" description="CRIM" evidence="3">
    <location>
        <begin position="407"/>
        <end position="546"/>
    </location>
</feature>
<evidence type="ECO:0000313" key="5">
    <source>
        <dbReference type="EMBL" id="CCG24774.1"/>
    </source>
</evidence>
<name>H8X9V7_CANO9</name>
<dbReference type="InterPro" id="IPR031313">
    <property type="entry name" value="Sin1_PH_dom"/>
</dbReference>
<evidence type="ECO:0000259" key="4">
    <source>
        <dbReference type="Pfam" id="PF16979"/>
    </source>
</evidence>
<accession>H8X9V7</accession>
<dbReference type="GO" id="GO:0005737">
    <property type="term" value="C:cytoplasm"/>
    <property type="evidence" value="ECO:0007669"/>
    <property type="project" value="TreeGrafter"/>
</dbReference>
<feature type="region of interest" description="Disordered" evidence="2">
    <location>
        <begin position="221"/>
        <end position="305"/>
    </location>
</feature>
<dbReference type="InterPro" id="IPR011993">
    <property type="entry name" value="PH-like_dom_sf"/>
</dbReference>
<feature type="compositionally biased region" description="Acidic residues" evidence="2">
    <location>
        <begin position="277"/>
        <end position="287"/>
    </location>
</feature>
<dbReference type="GeneID" id="14541887"/>
<evidence type="ECO:0000313" key="6">
    <source>
        <dbReference type="Proteomes" id="UP000005018"/>
    </source>
</evidence>
<feature type="compositionally biased region" description="Low complexity" evidence="2">
    <location>
        <begin position="718"/>
        <end position="734"/>
    </location>
</feature>
<evidence type="ECO:0000259" key="3">
    <source>
        <dbReference type="Pfam" id="PF16978"/>
    </source>
</evidence>
<evidence type="ECO:0000256" key="1">
    <source>
        <dbReference type="ARBA" id="ARBA00009407"/>
    </source>
</evidence>
<dbReference type="HOGENOM" id="CLU_007150_0_0_1"/>
<dbReference type="EMBL" id="HE681725">
    <property type="protein sequence ID" value="CCG24774.1"/>
    <property type="molecule type" value="Genomic_DNA"/>
</dbReference>
<dbReference type="InterPro" id="IPR008828">
    <property type="entry name" value="Sin1/Avo1"/>
</dbReference>
<sequence length="923" mass="103529">MAFPLDSAQLLNHLRTSYLSLGDESEYFKRIIAPNYPGHEFVSDGSTPNGSLQNSPPITFELGSHVKTSINNSPYQHRRDSSQAGEHSKQRKSRNKRHSSSLVKNRTHILDTESPRAILNDESIANLTPGSVLTDLSHGDTNSDKDPIELRQVQEEISSQHHFGALHSKHKKKVKTKSKSKIPIVKFFKSGKNEISDSDSSDDERRGSIITYASSQLTTSKEDFTDKDTSSVVNDTQSTQSVDPKQSIVSNRENSSSDHVHDSGSSLGYNDKFSEVTTDDDDDDDGYEDHAFESDGEISDDSEFTDLDNDTIMESFSRSDSISNALDKSIPNKDSVGPQFGMNRKKRANTFSDHTVPKTLGANYLNSQTVGSNLMQVRSFGNLVELERPSLSFAKVEPKVSDTNRASNLSSMIHSRFKSTTVNPLNYYLFVDGLVSANSSRATQLNVFLPPKTSPTLNNLSIDRNVSIADCIGFILLNLLKLPEVSELNDPSFLNPNFWRLELVDEDGENYGSFGVLDRSRTFSSYNNPKDLALCRVKDVVEIDRNETLSPLPIEFRQNLTAFEQKKKSIDQSGDEVSKVDLLVSVFEYDNSGIPQKVPFKAPRNYTMGQVLKEFCVQRGLITTEYRFKVVESGGTKSRYVKDVELCGALHSTILELVPSDTKFNLIIDTEEKNSQIQPTTSPDIFPANLTAPNITPYNDGLAAKMRDIKLETSAAATSSKSEQVKSKQQLKSTKSQKETLASNKYLDDILQGNNPQLPTNINSIYFKWKVLKNNNKMKKMKIKTFTEKNFIIDGDYIHITPPDDLMLKNIGESVAHNQPLNFNQHHTYHNLNQQLNRVSNKQSTKTYSFHITQILKVKQYSKHPNHFRIIVQRQQADGENGSNSKDPLKKFYLVSESEAECSEIINKLNWVSQAYKLSSGAI</sequence>
<feature type="region of interest" description="Disordered" evidence="2">
    <location>
        <begin position="68"/>
        <end position="108"/>
    </location>
</feature>
<gene>
    <name evidence="5" type="ORF">CORT_0G00860</name>
</gene>
<proteinExistence type="inferred from homology"/>
<dbReference type="Proteomes" id="UP000005018">
    <property type="component" value="Chromosome 7"/>
</dbReference>
<protein>
    <submittedName>
        <fullName evidence="5">Uncharacterized protein</fullName>
    </submittedName>
</protein>
<feature type="compositionally biased region" description="Acidic residues" evidence="2">
    <location>
        <begin position="294"/>
        <end position="305"/>
    </location>
</feature>